<sequence>MRNIERMCAAAMSLAAAALAGCSGGDTSGTGSVAFSTWGEAYIEEQIPASDLEDGWSIRYEKFLLVLRNVTVADRDGNVGATMQGSILVDHTKPGPKPVVTFDDLEAKPWEQVSYEIGPPDADTALDGATEEDRALLLGAGASVHIEATARKADVEKRIDWTFTIATRYAGCAGDKDGKALDGVLVTNGGTDLVELTIHGDHFFYDDLQAAAAKRRFGPIAAADADDDGAVTLEELAAVRLVAIEEGPYGTGSAGDVDDLGAFVAQLSRTIGHFRGEGECVSGDP</sequence>
<dbReference type="Proteomes" id="UP000238348">
    <property type="component" value="Chromosome"/>
</dbReference>
<protein>
    <recommendedName>
        <fullName evidence="4">Lipoprotein</fullName>
    </recommendedName>
</protein>
<evidence type="ECO:0000313" key="3">
    <source>
        <dbReference type="Proteomes" id="UP000238348"/>
    </source>
</evidence>
<feature type="chain" id="PRO_5014972877" description="Lipoprotein" evidence="1">
    <location>
        <begin position="21"/>
        <end position="285"/>
    </location>
</feature>
<dbReference type="RefSeq" id="WP_234022730.1">
    <property type="nucleotide sequence ID" value="NZ_CP012673.1"/>
</dbReference>
<evidence type="ECO:0008006" key="4">
    <source>
        <dbReference type="Google" id="ProtNLM"/>
    </source>
</evidence>
<organism evidence="2 3">
    <name type="scientific">Sorangium cellulosum</name>
    <name type="common">Polyangium cellulosum</name>
    <dbReference type="NCBI Taxonomy" id="56"/>
    <lineage>
        <taxon>Bacteria</taxon>
        <taxon>Pseudomonadati</taxon>
        <taxon>Myxococcota</taxon>
        <taxon>Polyangia</taxon>
        <taxon>Polyangiales</taxon>
        <taxon>Polyangiaceae</taxon>
        <taxon>Sorangium</taxon>
    </lineage>
</organism>
<dbReference type="PROSITE" id="PS00018">
    <property type="entry name" value="EF_HAND_1"/>
    <property type="match status" value="1"/>
</dbReference>
<evidence type="ECO:0000313" key="2">
    <source>
        <dbReference type="EMBL" id="AUX45637.1"/>
    </source>
</evidence>
<dbReference type="PROSITE" id="PS51257">
    <property type="entry name" value="PROKAR_LIPOPROTEIN"/>
    <property type="match status" value="1"/>
</dbReference>
<accession>A0A2L0F267</accession>
<dbReference type="AlphaFoldDB" id="A0A2L0F267"/>
<feature type="signal peptide" evidence="1">
    <location>
        <begin position="1"/>
        <end position="20"/>
    </location>
</feature>
<keyword evidence="1" id="KW-0732">Signal</keyword>
<dbReference type="InterPro" id="IPR018247">
    <property type="entry name" value="EF_Hand_1_Ca_BS"/>
</dbReference>
<name>A0A2L0F267_SORCE</name>
<evidence type="ECO:0000256" key="1">
    <source>
        <dbReference type="SAM" id="SignalP"/>
    </source>
</evidence>
<proteinExistence type="predicted"/>
<gene>
    <name evidence="2" type="ORF">SOCE26_071320</name>
</gene>
<reference evidence="2 3" key="1">
    <citation type="submission" date="2015-09" db="EMBL/GenBank/DDBJ databases">
        <title>Sorangium comparison.</title>
        <authorList>
            <person name="Zaburannyi N."/>
            <person name="Bunk B."/>
            <person name="Overmann J."/>
            <person name="Mueller R."/>
        </authorList>
    </citation>
    <scope>NUCLEOTIDE SEQUENCE [LARGE SCALE GENOMIC DNA]</scope>
    <source>
        <strain evidence="2 3">So ce26</strain>
    </source>
</reference>
<dbReference type="EMBL" id="CP012673">
    <property type="protein sequence ID" value="AUX45637.1"/>
    <property type="molecule type" value="Genomic_DNA"/>
</dbReference>